<comment type="caution">
    <text evidence="2">The sequence shown here is derived from an EMBL/GenBank/DDBJ whole genome shotgun (WGS) entry which is preliminary data.</text>
</comment>
<evidence type="ECO:0000313" key="2">
    <source>
        <dbReference type="EMBL" id="TCO61870.1"/>
    </source>
</evidence>
<accession>A0A4V2S7Z3</accession>
<feature type="region of interest" description="Disordered" evidence="1">
    <location>
        <begin position="208"/>
        <end position="346"/>
    </location>
</feature>
<reference evidence="2 3" key="1">
    <citation type="submission" date="2019-03" db="EMBL/GenBank/DDBJ databases">
        <title>Genomic Encyclopedia of Type Strains, Phase IV (KMG-IV): sequencing the most valuable type-strain genomes for metagenomic binning, comparative biology and taxonomic classification.</title>
        <authorList>
            <person name="Goeker M."/>
        </authorList>
    </citation>
    <scope>NUCLEOTIDE SEQUENCE [LARGE SCALE GENOMIC DNA]</scope>
    <source>
        <strain evidence="2 3">DSM 45934</strain>
    </source>
</reference>
<protein>
    <submittedName>
        <fullName evidence="2">Uncharacterized protein</fullName>
    </submittedName>
</protein>
<dbReference type="AlphaFoldDB" id="A0A4V2S7Z3"/>
<gene>
    <name evidence="2" type="ORF">EV192_1027</name>
</gene>
<feature type="compositionally biased region" description="Polar residues" evidence="1">
    <location>
        <begin position="264"/>
        <end position="293"/>
    </location>
</feature>
<organism evidence="2 3">
    <name type="scientific">Actinocrispum wychmicini</name>
    <dbReference type="NCBI Taxonomy" id="1213861"/>
    <lineage>
        <taxon>Bacteria</taxon>
        <taxon>Bacillati</taxon>
        <taxon>Actinomycetota</taxon>
        <taxon>Actinomycetes</taxon>
        <taxon>Pseudonocardiales</taxon>
        <taxon>Pseudonocardiaceae</taxon>
        <taxon>Actinocrispum</taxon>
    </lineage>
</organism>
<name>A0A4V2S7Z3_9PSEU</name>
<sequence>MVGTIAAPNFTQAIIYCRRPPVWRGCHVCPPKGVTKSCALIRITLKRRLQTAQLCLLDRVGVTGYQGAKPAICIQAFEVLRTVKRVKSGLYDVGSITDIVQQGCGDKQVSVMPEQCSNFGRSNCYTLHMRPPTRQCYFKSRPRYLTCPRLDTHNAIVGAHNRSRSTPEDYPSTRAWGALSCLSIVSVRLRPSCVAEFGSMGSRRAAAAGAHHARSSGQRHRDTTGLPLRSARSAARRAPSCTRESQQPTTAHRPHTPAPQHTPNTRQPASSNHAEPTGRQPTNTVTHTGQHQPRNPPGQHHNYPNDFYGRTSSMVTLRRSRRLTFQPPTDTGTATTTATRGHQRSLSFDHLTPARRHQERLTASLRKLRDGRKRPLLTTTTRC</sequence>
<keyword evidence="3" id="KW-1185">Reference proteome</keyword>
<dbReference type="Proteomes" id="UP000295680">
    <property type="component" value="Unassembled WGS sequence"/>
</dbReference>
<evidence type="ECO:0000313" key="3">
    <source>
        <dbReference type="Proteomes" id="UP000295680"/>
    </source>
</evidence>
<proteinExistence type="predicted"/>
<dbReference type="EMBL" id="SLWS01000002">
    <property type="protein sequence ID" value="TCO61870.1"/>
    <property type="molecule type" value="Genomic_DNA"/>
</dbReference>
<feature type="compositionally biased region" description="Low complexity" evidence="1">
    <location>
        <begin position="329"/>
        <end position="339"/>
    </location>
</feature>
<evidence type="ECO:0000256" key="1">
    <source>
        <dbReference type="SAM" id="MobiDB-lite"/>
    </source>
</evidence>
<feature type="compositionally biased region" description="Low complexity" evidence="1">
    <location>
        <begin position="229"/>
        <end position="238"/>
    </location>
</feature>